<name>A0ABX8WEX5_9HYPH</name>
<dbReference type="InterPro" id="IPR003716">
    <property type="entry name" value="DNA-dir_RNA_pol_omega"/>
</dbReference>
<keyword evidence="14" id="KW-1185">Reference proteome</keyword>
<dbReference type="InterPro" id="IPR036161">
    <property type="entry name" value="RPB6/omega-like_sf"/>
</dbReference>
<dbReference type="HAMAP" id="MF_00366">
    <property type="entry name" value="RNApol_bact_RpoZ"/>
    <property type="match status" value="1"/>
</dbReference>
<comment type="similarity">
    <text evidence="1 11">Belongs to the RNA polymerase subunit omega family.</text>
</comment>
<dbReference type="InterPro" id="IPR006110">
    <property type="entry name" value="Pol_omega/Rpo6/RPB6"/>
</dbReference>
<dbReference type="RefSeq" id="WP_220304044.1">
    <property type="nucleotide sequence ID" value="NZ_CP080590.1"/>
</dbReference>
<feature type="region of interest" description="Disordered" evidence="12">
    <location>
        <begin position="77"/>
        <end position="103"/>
    </location>
</feature>
<dbReference type="EMBL" id="CP080590">
    <property type="protein sequence ID" value="QYO75546.1"/>
    <property type="molecule type" value="Genomic_DNA"/>
</dbReference>
<comment type="function">
    <text evidence="11">Promotes RNA polymerase assembly. Latches the N- and C-terminal regions of the beta' subunit thereby facilitating its interaction with the beta and alpha subunits.</text>
</comment>
<dbReference type="NCBIfam" id="TIGR00690">
    <property type="entry name" value="rpoZ"/>
    <property type="match status" value="1"/>
</dbReference>
<organism evidence="13 14">
    <name type="scientific">Devosia salina</name>
    <dbReference type="NCBI Taxonomy" id="2860336"/>
    <lineage>
        <taxon>Bacteria</taxon>
        <taxon>Pseudomonadati</taxon>
        <taxon>Pseudomonadota</taxon>
        <taxon>Alphaproteobacteria</taxon>
        <taxon>Hyphomicrobiales</taxon>
        <taxon>Devosiaceae</taxon>
        <taxon>Devosia</taxon>
    </lineage>
</organism>
<evidence type="ECO:0000256" key="12">
    <source>
        <dbReference type="SAM" id="MobiDB-lite"/>
    </source>
</evidence>
<dbReference type="SMART" id="SM01409">
    <property type="entry name" value="RNA_pol_Rpb6"/>
    <property type="match status" value="1"/>
</dbReference>
<sequence length="103" mass="10782">MDPLVVFDCQKIVPDRFALTLAAVARSRALNRGAQPRLERPGESTSGCALNEIAAGAFAPEELAPFLSRGQRSLALTAPSPLREDDAGGLALASPSPTSETLH</sequence>
<evidence type="ECO:0000313" key="14">
    <source>
        <dbReference type="Proteomes" id="UP000825799"/>
    </source>
</evidence>
<dbReference type="Proteomes" id="UP000825799">
    <property type="component" value="Chromosome"/>
</dbReference>
<dbReference type="GO" id="GO:0000428">
    <property type="term" value="C:DNA-directed RNA polymerase complex"/>
    <property type="evidence" value="ECO:0007669"/>
    <property type="project" value="UniProtKB-KW"/>
</dbReference>
<keyword evidence="6 11" id="KW-0548">Nucleotidyltransferase</keyword>
<evidence type="ECO:0000256" key="8">
    <source>
        <dbReference type="ARBA" id="ARBA00029924"/>
    </source>
</evidence>
<dbReference type="GO" id="GO:0003899">
    <property type="term" value="F:DNA-directed RNA polymerase activity"/>
    <property type="evidence" value="ECO:0007669"/>
    <property type="project" value="UniProtKB-EC"/>
</dbReference>
<dbReference type="Gene3D" id="3.90.940.10">
    <property type="match status" value="1"/>
</dbReference>
<reference evidence="13 14" key="1">
    <citation type="submission" date="2021-08" db="EMBL/GenBank/DDBJ databases">
        <title>Devosia salina sp. nov., isolated from the South China Sea sediment.</title>
        <authorList>
            <person name="Zhou Z."/>
        </authorList>
    </citation>
    <scope>NUCLEOTIDE SEQUENCE [LARGE SCALE GENOMIC DNA]</scope>
    <source>
        <strain evidence="13 14">SCS-3</strain>
    </source>
</reference>
<protein>
    <recommendedName>
        <fullName evidence="3 11">DNA-directed RNA polymerase subunit omega</fullName>
        <shortName evidence="11">RNAP omega subunit</shortName>
        <ecNumber evidence="2 11">2.7.7.6</ecNumber>
    </recommendedName>
    <alternativeName>
        <fullName evidence="9 11">RNA polymerase omega subunit</fullName>
    </alternativeName>
    <alternativeName>
        <fullName evidence="8 11">Transcriptase subunit omega</fullName>
    </alternativeName>
</protein>
<keyword evidence="5 11" id="KW-0808">Transferase</keyword>
<keyword evidence="4 11" id="KW-0240">DNA-directed RNA polymerase</keyword>
<comment type="subunit">
    <text evidence="11">The RNAP catalytic core consists of 2 alpha, 1 beta, 1 beta' and 1 omega subunit. When a sigma factor is associated with the core the holoenzyme is formed, which can initiate transcription.</text>
</comment>
<evidence type="ECO:0000256" key="9">
    <source>
        <dbReference type="ARBA" id="ARBA00030998"/>
    </source>
</evidence>
<proteinExistence type="inferred from homology"/>
<evidence type="ECO:0000256" key="2">
    <source>
        <dbReference type="ARBA" id="ARBA00012418"/>
    </source>
</evidence>
<evidence type="ECO:0000256" key="3">
    <source>
        <dbReference type="ARBA" id="ARBA00013725"/>
    </source>
</evidence>
<comment type="catalytic activity">
    <reaction evidence="10 11">
        <text>RNA(n) + a ribonucleoside 5'-triphosphate = RNA(n+1) + diphosphate</text>
        <dbReference type="Rhea" id="RHEA:21248"/>
        <dbReference type="Rhea" id="RHEA-COMP:14527"/>
        <dbReference type="Rhea" id="RHEA-COMP:17342"/>
        <dbReference type="ChEBI" id="CHEBI:33019"/>
        <dbReference type="ChEBI" id="CHEBI:61557"/>
        <dbReference type="ChEBI" id="CHEBI:140395"/>
        <dbReference type="EC" id="2.7.7.6"/>
    </reaction>
</comment>
<evidence type="ECO:0000256" key="1">
    <source>
        <dbReference type="ARBA" id="ARBA00006711"/>
    </source>
</evidence>
<evidence type="ECO:0000256" key="4">
    <source>
        <dbReference type="ARBA" id="ARBA00022478"/>
    </source>
</evidence>
<evidence type="ECO:0000256" key="6">
    <source>
        <dbReference type="ARBA" id="ARBA00022695"/>
    </source>
</evidence>
<accession>A0ABX8WEX5</accession>
<evidence type="ECO:0000256" key="11">
    <source>
        <dbReference type="HAMAP-Rule" id="MF_00366"/>
    </source>
</evidence>
<gene>
    <name evidence="11 13" type="primary">rpoZ</name>
    <name evidence="13" type="ORF">K1X15_12975</name>
</gene>
<dbReference type="EC" id="2.7.7.6" evidence="2 11"/>
<dbReference type="SUPFAM" id="SSF63562">
    <property type="entry name" value="RPB6/omega subunit-like"/>
    <property type="match status" value="1"/>
</dbReference>
<dbReference type="Pfam" id="PF01192">
    <property type="entry name" value="RNA_pol_Rpb6"/>
    <property type="match status" value="1"/>
</dbReference>
<evidence type="ECO:0000256" key="10">
    <source>
        <dbReference type="ARBA" id="ARBA00048552"/>
    </source>
</evidence>
<evidence type="ECO:0000313" key="13">
    <source>
        <dbReference type="EMBL" id="QYO75546.1"/>
    </source>
</evidence>
<evidence type="ECO:0000256" key="5">
    <source>
        <dbReference type="ARBA" id="ARBA00022679"/>
    </source>
</evidence>
<evidence type="ECO:0000256" key="7">
    <source>
        <dbReference type="ARBA" id="ARBA00023163"/>
    </source>
</evidence>
<keyword evidence="7 11" id="KW-0804">Transcription</keyword>